<dbReference type="EMBL" id="FTNK01000006">
    <property type="protein sequence ID" value="SIR05273.1"/>
    <property type="molecule type" value="Genomic_DNA"/>
</dbReference>
<dbReference type="InterPro" id="IPR036034">
    <property type="entry name" value="PDZ_sf"/>
</dbReference>
<comment type="caution">
    <text evidence="14">The sequence shown here is derived from an EMBL/GenBank/DDBJ whole genome shotgun (WGS) entry which is preliminary data.</text>
</comment>
<evidence type="ECO:0000256" key="1">
    <source>
        <dbReference type="ARBA" id="ARBA00001947"/>
    </source>
</evidence>
<evidence type="ECO:0000256" key="5">
    <source>
        <dbReference type="ARBA" id="ARBA00022692"/>
    </source>
</evidence>
<dbReference type="Proteomes" id="UP000186666">
    <property type="component" value="Unassembled WGS sequence"/>
</dbReference>
<evidence type="ECO:0000256" key="2">
    <source>
        <dbReference type="ARBA" id="ARBA00004141"/>
    </source>
</evidence>
<feature type="domain" description="Peptidase M50" evidence="12">
    <location>
        <begin position="10"/>
        <end position="408"/>
    </location>
</feature>
<evidence type="ECO:0000256" key="8">
    <source>
        <dbReference type="ARBA" id="ARBA00022989"/>
    </source>
</evidence>
<dbReference type="SUPFAM" id="SSF50156">
    <property type="entry name" value="PDZ domain-like"/>
    <property type="match status" value="1"/>
</dbReference>
<keyword evidence="11" id="KW-0479">Metal-binding</keyword>
<keyword evidence="4 14" id="KW-0645">Protease</keyword>
<dbReference type="PANTHER" id="PTHR42837">
    <property type="entry name" value="REGULATOR OF SIGMA-E PROTEASE RSEP"/>
    <property type="match status" value="1"/>
</dbReference>
<keyword evidence="5 11" id="KW-0812">Transmembrane</keyword>
<evidence type="ECO:0000256" key="9">
    <source>
        <dbReference type="ARBA" id="ARBA00023049"/>
    </source>
</evidence>
<dbReference type="GO" id="GO:0006508">
    <property type="term" value="P:proteolysis"/>
    <property type="evidence" value="ECO:0007669"/>
    <property type="project" value="UniProtKB-KW"/>
</dbReference>
<keyword evidence="7 11" id="KW-0862">Zinc</keyword>
<dbReference type="Pfam" id="PF17820">
    <property type="entry name" value="PDZ_6"/>
    <property type="match status" value="1"/>
</dbReference>
<evidence type="ECO:0000256" key="4">
    <source>
        <dbReference type="ARBA" id="ARBA00022670"/>
    </source>
</evidence>
<dbReference type="Pfam" id="PF02163">
    <property type="entry name" value="Peptidase_M50"/>
    <property type="match status" value="1"/>
</dbReference>
<dbReference type="RefSeq" id="WP_068580335.1">
    <property type="nucleotide sequence ID" value="NZ_FTNK01000006.1"/>
</dbReference>
<gene>
    <name evidence="14" type="ORF">SAMN05421578_106179</name>
</gene>
<keyword evidence="10 11" id="KW-0472">Membrane</keyword>
<reference evidence="14 15" key="1">
    <citation type="submission" date="2017-01" db="EMBL/GenBank/DDBJ databases">
        <authorList>
            <person name="Varghese N."/>
            <person name="Submissions S."/>
        </authorList>
    </citation>
    <scope>NUCLEOTIDE SEQUENCE [LARGE SCALE GENOMIC DNA]</scope>
    <source>
        <strain evidence="14 15">ATCC 23464</strain>
    </source>
</reference>
<keyword evidence="8 11" id="KW-1133">Transmembrane helix</keyword>
<dbReference type="NCBIfam" id="TIGR00054">
    <property type="entry name" value="RIP metalloprotease RseP"/>
    <property type="match status" value="1"/>
</dbReference>
<keyword evidence="6 11" id="KW-0378">Hydrolase</keyword>
<evidence type="ECO:0000256" key="10">
    <source>
        <dbReference type="ARBA" id="ARBA00023136"/>
    </source>
</evidence>
<organism evidence="14 15">
    <name type="scientific">Paenibacillus macquariensis</name>
    <dbReference type="NCBI Taxonomy" id="948756"/>
    <lineage>
        <taxon>Bacteria</taxon>
        <taxon>Bacillati</taxon>
        <taxon>Bacillota</taxon>
        <taxon>Bacilli</taxon>
        <taxon>Bacillales</taxon>
        <taxon>Paenibacillaceae</taxon>
        <taxon>Paenibacillus</taxon>
    </lineage>
</organism>
<sequence>MEMVQVVFLTVLMFFVIVTVHEWGHYYFAKRAGILVREFAIGFGPKLFSYKRHETQFTLRLLPFGGYARMAGEDPEIVEIQVGQTIAVRIVNDEVKKIYLDQLDNRKNVIRGEVESIDLDVALSLRLNVDEDVQQYRVHPQAMMVSKGKETQIAPKNRQFGSKTVGQRALSIFAGPVMNFILAFVLFAIHIQMAGIPLENPTYVQIGNVSEGMPASEANLKKGDIVDSINGTMIGADYQKMISLTAESQGKPMEWTIRRGDETFKVTLTPQKMEGQEGGKVGITPELPSRKATFGETIVNSGKTMVSTTEMIFKGFSQLINQFSMDDLGGPVRTFEVTGQIAKQGIEQLTYWAAILSLYLGIFNLFPIPALDGSRLVFLGVEWIRGKPIDPNREGMVHFVGFALLFLLMIAVTYNDILRLING</sequence>
<comment type="subcellular location">
    <subcellularLocation>
        <location evidence="2">Membrane</location>
        <topology evidence="2">Multi-pass membrane protein</topology>
    </subcellularLocation>
</comment>
<dbReference type="CDD" id="cd06163">
    <property type="entry name" value="S2P-M50_PDZ_RseP-like"/>
    <property type="match status" value="1"/>
</dbReference>
<evidence type="ECO:0000313" key="15">
    <source>
        <dbReference type="Proteomes" id="UP000186666"/>
    </source>
</evidence>
<dbReference type="GO" id="GO:0008233">
    <property type="term" value="F:peptidase activity"/>
    <property type="evidence" value="ECO:0007669"/>
    <property type="project" value="UniProtKB-KW"/>
</dbReference>
<dbReference type="EC" id="3.4.24.-" evidence="11"/>
<evidence type="ECO:0000256" key="11">
    <source>
        <dbReference type="RuleBase" id="RU362031"/>
    </source>
</evidence>
<comment type="cofactor">
    <cofactor evidence="1 11">
        <name>Zn(2+)</name>
        <dbReference type="ChEBI" id="CHEBI:29105"/>
    </cofactor>
</comment>
<proteinExistence type="inferred from homology"/>
<name>A0ABY1JZT3_9BACL</name>
<comment type="similarity">
    <text evidence="3 11">Belongs to the peptidase M50B family.</text>
</comment>
<keyword evidence="15" id="KW-1185">Reference proteome</keyword>
<evidence type="ECO:0000256" key="6">
    <source>
        <dbReference type="ARBA" id="ARBA00022801"/>
    </source>
</evidence>
<feature type="transmembrane region" description="Helical" evidence="11">
    <location>
        <begin position="6"/>
        <end position="28"/>
    </location>
</feature>
<dbReference type="Gene3D" id="2.30.42.10">
    <property type="match status" value="1"/>
</dbReference>
<protein>
    <recommendedName>
        <fullName evidence="11">Zinc metalloprotease</fullName>
        <ecNumber evidence="11">3.4.24.-</ecNumber>
    </recommendedName>
</protein>
<feature type="transmembrane region" description="Helical" evidence="11">
    <location>
        <begin position="349"/>
        <end position="366"/>
    </location>
</feature>
<dbReference type="InterPro" id="IPR004387">
    <property type="entry name" value="Pept_M50_Zn"/>
</dbReference>
<keyword evidence="9 11" id="KW-0482">Metalloprotease</keyword>
<feature type="domain" description="PDZ" evidence="13">
    <location>
        <begin position="206"/>
        <end position="259"/>
    </location>
</feature>
<evidence type="ECO:0000259" key="12">
    <source>
        <dbReference type="Pfam" id="PF02163"/>
    </source>
</evidence>
<dbReference type="InterPro" id="IPR008915">
    <property type="entry name" value="Peptidase_M50"/>
</dbReference>
<evidence type="ECO:0000259" key="13">
    <source>
        <dbReference type="Pfam" id="PF17820"/>
    </source>
</evidence>
<dbReference type="PANTHER" id="PTHR42837:SF2">
    <property type="entry name" value="MEMBRANE METALLOPROTEASE ARASP2, CHLOROPLASTIC-RELATED"/>
    <property type="match status" value="1"/>
</dbReference>
<evidence type="ECO:0000313" key="14">
    <source>
        <dbReference type="EMBL" id="SIR05273.1"/>
    </source>
</evidence>
<feature type="transmembrane region" description="Helical" evidence="11">
    <location>
        <begin position="395"/>
        <end position="414"/>
    </location>
</feature>
<feature type="transmembrane region" description="Helical" evidence="11">
    <location>
        <begin position="169"/>
        <end position="191"/>
    </location>
</feature>
<evidence type="ECO:0000256" key="7">
    <source>
        <dbReference type="ARBA" id="ARBA00022833"/>
    </source>
</evidence>
<evidence type="ECO:0000256" key="3">
    <source>
        <dbReference type="ARBA" id="ARBA00007931"/>
    </source>
</evidence>
<dbReference type="InterPro" id="IPR041489">
    <property type="entry name" value="PDZ_6"/>
</dbReference>
<accession>A0ABY1JZT3</accession>